<sequence length="112" mass="12288">MTALNEALKVLSSPTRRAVLTWLKDPHRSFAGYSQLYDFSVHGVCASLIQDKAGLSQPATSICLKALLDQGFVEASKVGKWTYYRRNEERIQAAMSGLLTDLAVDITIPQGS</sequence>
<keyword evidence="1" id="KW-0805">Transcription regulation</keyword>
<protein>
    <submittedName>
        <fullName evidence="5">Transcriptional regulator</fullName>
    </submittedName>
</protein>
<dbReference type="PROSITE" id="PS50987">
    <property type="entry name" value="HTH_ARSR_2"/>
    <property type="match status" value="1"/>
</dbReference>
<evidence type="ECO:0000256" key="2">
    <source>
        <dbReference type="ARBA" id="ARBA00023125"/>
    </source>
</evidence>
<dbReference type="InterPro" id="IPR011991">
    <property type="entry name" value="ArsR-like_HTH"/>
</dbReference>
<name>A0A089ZQB8_9PSED</name>
<dbReference type="SUPFAM" id="SSF46785">
    <property type="entry name" value="Winged helix' DNA-binding domain"/>
    <property type="match status" value="1"/>
</dbReference>
<keyword evidence="3" id="KW-0804">Transcription</keyword>
<dbReference type="PANTHER" id="PTHR33154">
    <property type="entry name" value="TRANSCRIPTIONAL REGULATOR, ARSR FAMILY"/>
    <property type="match status" value="1"/>
</dbReference>
<dbReference type="EMBL" id="CP009533">
    <property type="protein sequence ID" value="AIS17356.1"/>
    <property type="molecule type" value="Genomic_DNA"/>
</dbReference>
<keyword evidence="2" id="KW-0238">DNA-binding</keyword>
<gene>
    <name evidence="5" type="ORF">LT40_08065</name>
</gene>
<evidence type="ECO:0000256" key="1">
    <source>
        <dbReference type="ARBA" id="ARBA00023015"/>
    </source>
</evidence>
<proteinExistence type="predicted"/>
<dbReference type="GO" id="GO:0003700">
    <property type="term" value="F:DNA-binding transcription factor activity"/>
    <property type="evidence" value="ECO:0007669"/>
    <property type="project" value="InterPro"/>
</dbReference>
<dbReference type="CDD" id="cd00090">
    <property type="entry name" value="HTH_ARSR"/>
    <property type="match status" value="1"/>
</dbReference>
<dbReference type="InterPro" id="IPR036388">
    <property type="entry name" value="WH-like_DNA-bd_sf"/>
</dbReference>
<dbReference type="SMART" id="SM00418">
    <property type="entry name" value="HTH_ARSR"/>
    <property type="match status" value="1"/>
</dbReference>
<reference evidence="5 6" key="1">
    <citation type="journal article" date="2015" name="J. Biotechnol.">
        <title>Complete genome sequence of Pseudomonas rhizosphaerae IH5T (=DSM 16299T), a phosphate-solubilizing rhizobacterium for bacterial biofertilizer.</title>
        <authorList>
            <person name="Kwak Y."/>
            <person name="Jung B.K."/>
            <person name="Shin J.H."/>
        </authorList>
    </citation>
    <scope>NUCLEOTIDE SEQUENCE [LARGE SCALE GENOMIC DNA]</scope>
    <source>
        <strain evidence="5">DSM 16299</strain>
    </source>
</reference>
<dbReference type="AlphaFoldDB" id="A0A089ZQB8"/>
<feature type="domain" description="HTH arsR-type" evidence="4">
    <location>
        <begin position="1"/>
        <end position="106"/>
    </location>
</feature>
<dbReference type="eggNOG" id="COG0640">
    <property type="taxonomic scope" value="Bacteria"/>
</dbReference>
<dbReference type="STRING" id="216142.LT40_08065"/>
<accession>A0A089ZQB8</accession>
<dbReference type="InterPro" id="IPR051081">
    <property type="entry name" value="HTH_MetalResp_TranReg"/>
</dbReference>
<dbReference type="GO" id="GO:0003677">
    <property type="term" value="F:DNA binding"/>
    <property type="evidence" value="ECO:0007669"/>
    <property type="project" value="UniProtKB-KW"/>
</dbReference>
<dbReference type="PANTHER" id="PTHR33154:SF33">
    <property type="entry name" value="TRANSCRIPTIONAL REPRESSOR SDPR"/>
    <property type="match status" value="1"/>
</dbReference>
<dbReference type="InterPro" id="IPR001845">
    <property type="entry name" value="HTH_ArsR_DNA-bd_dom"/>
</dbReference>
<dbReference type="Proteomes" id="UP000029499">
    <property type="component" value="Chromosome"/>
</dbReference>
<dbReference type="Gene3D" id="1.10.10.10">
    <property type="entry name" value="Winged helix-like DNA-binding domain superfamily/Winged helix DNA-binding domain"/>
    <property type="match status" value="1"/>
</dbReference>
<evidence type="ECO:0000259" key="4">
    <source>
        <dbReference type="PROSITE" id="PS50987"/>
    </source>
</evidence>
<evidence type="ECO:0000256" key="3">
    <source>
        <dbReference type="ARBA" id="ARBA00023163"/>
    </source>
</evidence>
<keyword evidence="6" id="KW-1185">Reference proteome</keyword>
<evidence type="ECO:0000313" key="6">
    <source>
        <dbReference type="Proteomes" id="UP000029499"/>
    </source>
</evidence>
<evidence type="ECO:0000313" key="5">
    <source>
        <dbReference type="EMBL" id="AIS17356.1"/>
    </source>
</evidence>
<dbReference type="InterPro" id="IPR036390">
    <property type="entry name" value="WH_DNA-bd_sf"/>
</dbReference>
<dbReference type="HOGENOM" id="CLU_097806_10_0_6"/>
<dbReference type="RefSeq" id="WP_043188564.1">
    <property type="nucleotide sequence ID" value="NZ_CP009533.1"/>
</dbReference>
<dbReference type="OrthoDB" id="9790747at2"/>
<dbReference type="KEGG" id="prh:LT40_08065"/>
<organism evidence="5 6">
    <name type="scientific">Pseudomonas rhizosphaerae</name>
    <dbReference type="NCBI Taxonomy" id="216142"/>
    <lineage>
        <taxon>Bacteria</taxon>
        <taxon>Pseudomonadati</taxon>
        <taxon>Pseudomonadota</taxon>
        <taxon>Gammaproteobacteria</taxon>
        <taxon>Pseudomonadales</taxon>
        <taxon>Pseudomonadaceae</taxon>
        <taxon>Pseudomonas</taxon>
    </lineage>
</organism>